<dbReference type="InterPro" id="IPR011547">
    <property type="entry name" value="SLC26A/SulP_dom"/>
</dbReference>
<evidence type="ECO:0000256" key="5">
    <source>
        <dbReference type="SAM" id="Phobius"/>
    </source>
</evidence>
<proteinExistence type="predicted"/>
<keyword evidence="3 5" id="KW-1133">Transmembrane helix</keyword>
<dbReference type="AlphaFoldDB" id="A0A2M9ZR10"/>
<feature type="domain" description="SLC26A/SulP transporter" evidence="6">
    <location>
        <begin position="27"/>
        <end position="411"/>
    </location>
</feature>
<keyword evidence="9" id="KW-1185">Reference proteome</keyword>
<feature type="transmembrane region" description="Helical" evidence="5">
    <location>
        <begin position="138"/>
        <end position="166"/>
    </location>
</feature>
<dbReference type="RefSeq" id="WP_100711929.1">
    <property type="nucleotide sequence ID" value="NZ_NPDY01000001.1"/>
</dbReference>
<feature type="transmembrane region" description="Helical" evidence="5">
    <location>
        <begin position="405"/>
        <end position="430"/>
    </location>
</feature>
<dbReference type="Proteomes" id="UP000231962">
    <property type="component" value="Unassembled WGS sequence"/>
</dbReference>
<dbReference type="Pfam" id="PF00916">
    <property type="entry name" value="Sulfate_transp"/>
    <property type="match status" value="1"/>
</dbReference>
<evidence type="ECO:0000313" key="7">
    <source>
        <dbReference type="EMBL" id="PJZ70986.1"/>
    </source>
</evidence>
<dbReference type="Gene3D" id="3.30.750.24">
    <property type="entry name" value="STAS domain"/>
    <property type="match status" value="1"/>
</dbReference>
<comment type="subcellular location">
    <subcellularLocation>
        <location evidence="1">Membrane</location>
        <topology evidence="1">Multi-pass membrane protein</topology>
    </subcellularLocation>
</comment>
<dbReference type="EMBL" id="NPDY01000001">
    <property type="protein sequence ID" value="PJZ70986.1"/>
    <property type="molecule type" value="Genomic_DNA"/>
</dbReference>
<dbReference type="PANTHER" id="PTHR11814">
    <property type="entry name" value="SULFATE TRANSPORTER"/>
    <property type="match status" value="1"/>
</dbReference>
<evidence type="ECO:0000313" key="8">
    <source>
        <dbReference type="EMBL" id="PJZ74518.1"/>
    </source>
</evidence>
<feature type="transmembrane region" description="Helical" evidence="5">
    <location>
        <begin position="313"/>
        <end position="333"/>
    </location>
</feature>
<dbReference type="SUPFAM" id="SSF52091">
    <property type="entry name" value="SpoIIaa-like"/>
    <property type="match status" value="1"/>
</dbReference>
<comment type="caution">
    <text evidence="8">The sequence shown here is derived from an EMBL/GenBank/DDBJ whole genome shotgun (WGS) entry which is preliminary data.</text>
</comment>
<keyword evidence="4 5" id="KW-0472">Membrane</keyword>
<organism evidence="8 10">
    <name type="scientific">Leptospira perolatii</name>
    <dbReference type="NCBI Taxonomy" id="2023191"/>
    <lineage>
        <taxon>Bacteria</taxon>
        <taxon>Pseudomonadati</taxon>
        <taxon>Spirochaetota</taxon>
        <taxon>Spirochaetia</taxon>
        <taxon>Leptospirales</taxon>
        <taxon>Leptospiraceae</taxon>
        <taxon>Leptospira</taxon>
    </lineage>
</organism>
<feature type="transmembrane region" description="Helical" evidence="5">
    <location>
        <begin position="30"/>
        <end position="50"/>
    </location>
</feature>
<protein>
    <submittedName>
        <fullName evidence="8">Sulfate transporter</fullName>
    </submittedName>
</protein>
<reference evidence="9 10" key="1">
    <citation type="submission" date="2017-07" db="EMBL/GenBank/DDBJ databases">
        <title>Leptospira spp. isolated from tropical soils.</title>
        <authorList>
            <person name="Thibeaux R."/>
            <person name="Iraola G."/>
            <person name="Ferres I."/>
            <person name="Bierque E."/>
            <person name="Girault D."/>
            <person name="Soupe-Gilbert M.-E."/>
            <person name="Picardeau M."/>
            <person name="Goarant C."/>
        </authorList>
    </citation>
    <scope>NUCLEOTIDE SEQUENCE [LARGE SCALE GENOMIC DNA]</scope>
    <source>
        <strain evidence="8 10">FH1-B-B1</strain>
        <strain evidence="7 9">FH1-B-C1</strain>
    </source>
</reference>
<dbReference type="InterPro" id="IPR036513">
    <property type="entry name" value="STAS_dom_sf"/>
</dbReference>
<dbReference type="GO" id="GO:0016020">
    <property type="term" value="C:membrane"/>
    <property type="evidence" value="ECO:0007669"/>
    <property type="project" value="UniProtKB-SubCell"/>
</dbReference>
<evidence type="ECO:0000313" key="9">
    <source>
        <dbReference type="Proteomes" id="UP000231962"/>
    </source>
</evidence>
<dbReference type="InterPro" id="IPR001902">
    <property type="entry name" value="SLC26A/SulP_fam"/>
</dbReference>
<feature type="transmembrane region" description="Helical" evidence="5">
    <location>
        <begin position="105"/>
        <end position="126"/>
    </location>
</feature>
<evidence type="ECO:0000256" key="1">
    <source>
        <dbReference type="ARBA" id="ARBA00004141"/>
    </source>
</evidence>
<evidence type="ECO:0000256" key="4">
    <source>
        <dbReference type="ARBA" id="ARBA00023136"/>
    </source>
</evidence>
<dbReference type="Proteomes" id="UP000231990">
    <property type="component" value="Unassembled WGS sequence"/>
</dbReference>
<feature type="transmembrane region" description="Helical" evidence="5">
    <location>
        <begin position="82"/>
        <end position="98"/>
    </location>
</feature>
<feature type="transmembrane region" description="Helical" evidence="5">
    <location>
        <begin position="187"/>
        <end position="208"/>
    </location>
</feature>
<accession>A0A2M9ZR10</accession>
<feature type="transmembrane region" description="Helical" evidence="5">
    <location>
        <begin position="214"/>
        <end position="232"/>
    </location>
</feature>
<evidence type="ECO:0000256" key="3">
    <source>
        <dbReference type="ARBA" id="ARBA00022989"/>
    </source>
</evidence>
<evidence type="ECO:0000313" key="10">
    <source>
        <dbReference type="Proteomes" id="UP000231990"/>
    </source>
</evidence>
<gene>
    <name evidence="7" type="ORF">CH360_00145</name>
    <name evidence="8" type="ORF">CH373_00145</name>
</gene>
<sequence length="548" mass="59100">MSSSTQHQTKNIVRPKDWIQGLRENWKSDIISGFVIFLIALPLCIGIAIASGAPPMAGILSGIVGGMIVSLISGSYVTINGPAAGLIVIVLGSIEALGKGDMAAGFKYTLAATVIAGLFQIGLSFLRAGTLANLFPSAVIHGMLAAIGVIIFIKQFSVALGAAVVSKSIPGLISEMPSNILNLNPEVALIGILSIIIVFGLPALPWAVTKKIPAPLLVVTIAMIFAWFFGFAQEHQYEFFGKQYSVGPKSLVNIPSGFIEGLTAPDFGIIGTFDFWKQVFAITLVASLESQLTVTAIDKLDPYRRQSNLNLELFAKGVGNSILGMIGGLPIIAEVVRSSANINNGAKTRWSNFFHGFFLFSFILLIPGVVRMIPLAALAAILIVTGYRLSIPELKKTWKVGIDQVLIFFITIIFTVSVDLLVGIGVGVLAKIAFHFVNVLLPKNITINDFFTARYSLETKGDKTKVSVEGLAVFFNFLSLRTALYNLEKKKEVEIDISGLLFLDHTVMENLLSFCERYQEDGGKAKIVGMEASKPLWHHPAAGRKKVS</sequence>
<dbReference type="EMBL" id="NPDZ01000001">
    <property type="protein sequence ID" value="PJZ74518.1"/>
    <property type="molecule type" value="Genomic_DNA"/>
</dbReference>
<dbReference type="GO" id="GO:0055085">
    <property type="term" value="P:transmembrane transport"/>
    <property type="evidence" value="ECO:0007669"/>
    <property type="project" value="InterPro"/>
</dbReference>
<dbReference type="OrthoDB" id="9769739at2"/>
<evidence type="ECO:0000256" key="2">
    <source>
        <dbReference type="ARBA" id="ARBA00022692"/>
    </source>
</evidence>
<evidence type="ECO:0000259" key="6">
    <source>
        <dbReference type="Pfam" id="PF00916"/>
    </source>
</evidence>
<feature type="transmembrane region" description="Helical" evidence="5">
    <location>
        <begin position="353"/>
        <end position="384"/>
    </location>
</feature>
<keyword evidence="2 5" id="KW-0812">Transmembrane</keyword>
<name>A0A2M9ZR10_9LEPT</name>